<sequence>METEGYLQSNAKANNDSLPILDSDDSVRWRNLGNLKTESIGIYLNDDIIEAEKWSGGQSVAPMEFSSAKSNLDVGRPNAFIKEFRKYFHRII</sequence>
<dbReference type="AlphaFoldDB" id="A0A1B0GF03"/>
<dbReference type="EMBL" id="CCAG010012701">
    <property type="status" value="NOT_ANNOTATED_CDS"/>
    <property type="molecule type" value="Genomic_DNA"/>
</dbReference>
<dbReference type="VEuPathDB" id="VectorBase:GMOY011875"/>
<dbReference type="Proteomes" id="UP000092444">
    <property type="component" value="Unassembled WGS sequence"/>
</dbReference>
<evidence type="ECO:0000313" key="1">
    <source>
        <dbReference type="EnsemblMetazoa" id="GMOY011875-PA"/>
    </source>
</evidence>
<keyword evidence="2" id="KW-1185">Reference proteome</keyword>
<accession>A0A1B0GF03</accession>
<dbReference type="EnsemblMetazoa" id="GMOY011875-RA">
    <property type="protein sequence ID" value="GMOY011875-PA"/>
    <property type="gene ID" value="GMOY011875"/>
</dbReference>
<proteinExistence type="predicted"/>
<evidence type="ECO:0000313" key="2">
    <source>
        <dbReference type="Proteomes" id="UP000092444"/>
    </source>
</evidence>
<organism evidence="1 2">
    <name type="scientific">Glossina morsitans morsitans</name>
    <name type="common">Savannah tsetse fly</name>
    <dbReference type="NCBI Taxonomy" id="37546"/>
    <lineage>
        <taxon>Eukaryota</taxon>
        <taxon>Metazoa</taxon>
        <taxon>Ecdysozoa</taxon>
        <taxon>Arthropoda</taxon>
        <taxon>Hexapoda</taxon>
        <taxon>Insecta</taxon>
        <taxon>Pterygota</taxon>
        <taxon>Neoptera</taxon>
        <taxon>Endopterygota</taxon>
        <taxon>Diptera</taxon>
        <taxon>Brachycera</taxon>
        <taxon>Muscomorpha</taxon>
        <taxon>Hippoboscoidea</taxon>
        <taxon>Glossinidae</taxon>
        <taxon>Glossina</taxon>
    </lineage>
</organism>
<name>A0A1B0GF03_GLOMM</name>
<protein>
    <submittedName>
        <fullName evidence="1">Uncharacterized protein</fullName>
    </submittedName>
</protein>
<reference evidence="1" key="1">
    <citation type="submission" date="2020-05" db="UniProtKB">
        <authorList>
            <consortium name="EnsemblMetazoa"/>
        </authorList>
    </citation>
    <scope>IDENTIFICATION</scope>
    <source>
        <strain evidence="1">Yale</strain>
    </source>
</reference>